<dbReference type="Proteomes" id="UP001049518">
    <property type="component" value="Chromosome"/>
</dbReference>
<evidence type="ECO:0000313" key="2">
    <source>
        <dbReference type="Proteomes" id="UP001049518"/>
    </source>
</evidence>
<dbReference type="InterPro" id="IPR035437">
    <property type="entry name" value="SNase_OB-fold_sf"/>
</dbReference>
<name>A0ABX8R370_9ACTN</name>
<sequence length="287" mass="31464">MPLSLIKGQYRILRTEPDGDSVRFVPDDREAFTKIRLRARVNKTGGAQLRLDAIDALETHYAPTTHGGHSHHQPLDLAHAARDRLLGLLGFQEVRHDGERVVQASPEQAPGYILTRFADVHGRPVSFAFAGEADHDDLAPVRVDAALLRKSANHRLVADGLVYPTFYSKLFPDLREELTAATEKARAAGTGVWARDVTTSGATITEVADLDERLVLLPKLYRRLADYFALGGGDPGLDGFGAFLATRDDRLYVISAAHATGLDTVVEVDGRTVRLTRPPEDLIFVEA</sequence>
<evidence type="ECO:0000313" key="1">
    <source>
        <dbReference type="EMBL" id="QXJ25540.1"/>
    </source>
</evidence>
<protein>
    <submittedName>
        <fullName evidence="1">Nuclease</fullName>
    </submittedName>
</protein>
<keyword evidence="2" id="KW-1185">Reference proteome</keyword>
<dbReference type="SUPFAM" id="SSF50199">
    <property type="entry name" value="Staphylococcal nuclease"/>
    <property type="match status" value="1"/>
</dbReference>
<gene>
    <name evidence="1" type="ORF">AGRA3207_007050</name>
</gene>
<dbReference type="EMBL" id="CP059572">
    <property type="protein sequence ID" value="QXJ25540.1"/>
    <property type="molecule type" value="Genomic_DNA"/>
</dbReference>
<reference evidence="1" key="1">
    <citation type="submission" date="2020-07" db="EMBL/GenBank/DDBJ databases">
        <authorList>
            <person name="Tarantini F.S."/>
            <person name="Hong K.W."/>
            <person name="Chan K.G."/>
        </authorList>
    </citation>
    <scope>NUCLEOTIDE SEQUENCE</scope>
    <source>
        <strain evidence="1">32-07</strain>
    </source>
</reference>
<accession>A0ABX8R370</accession>
<dbReference type="Gene3D" id="2.40.50.90">
    <property type="match status" value="1"/>
</dbReference>
<dbReference type="RefSeq" id="WP_231331624.1">
    <property type="nucleotide sequence ID" value="NZ_CP059572.1"/>
</dbReference>
<proteinExistence type="predicted"/>
<organism evidence="1 2">
    <name type="scientific">Actinomadura graeca</name>
    <dbReference type="NCBI Taxonomy" id="2750812"/>
    <lineage>
        <taxon>Bacteria</taxon>
        <taxon>Bacillati</taxon>
        <taxon>Actinomycetota</taxon>
        <taxon>Actinomycetes</taxon>
        <taxon>Streptosporangiales</taxon>
        <taxon>Thermomonosporaceae</taxon>
        <taxon>Actinomadura</taxon>
    </lineage>
</organism>